<feature type="region of interest" description="Disordered" evidence="2">
    <location>
        <begin position="134"/>
        <end position="159"/>
    </location>
</feature>
<name>A0A7J7H8E6_CAMSI</name>
<protein>
    <recommendedName>
        <fullName evidence="4">Apple domain-containing protein</fullName>
    </recommendedName>
</protein>
<dbReference type="EMBL" id="JACBKZ010000006">
    <property type="protein sequence ID" value="KAF5949190.1"/>
    <property type="molecule type" value="Genomic_DNA"/>
</dbReference>
<evidence type="ECO:0000313" key="5">
    <source>
        <dbReference type="EMBL" id="KAF5949190.1"/>
    </source>
</evidence>
<accession>A0A7J7H8E6</accession>
<evidence type="ECO:0000259" key="4">
    <source>
        <dbReference type="PROSITE" id="PS50948"/>
    </source>
</evidence>
<evidence type="ECO:0000313" key="6">
    <source>
        <dbReference type="Proteomes" id="UP000593564"/>
    </source>
</evidence>
<reference evidence="6" key="1">
    <citation type="journal article" date="2020" name="Nat. Commun.">
        <title>Genome assembly of wild tea tree DASZ reveals pedigree and selection history of tea varieties.</title>
        <authorList>
            <person name="Zhang W."/>
            <person name="Zhang Y."/>
            <person name="Qiu H."/>
            <person name="Guo Y."/>
            <person name="Wan H."/>
            <person name="Zhang X."/>
            <person name="Scossa F."/>
            <person name="Alseekh S."/>
            <person name="Zhang Q."/>
            <person name="Wang P."/>
            <person name="Xu L."/>
            <person name="Schmidt M.H."/>
            <person name="Jia X."/>
            <person name="Li D."/>
            <person name="Zhu A."/>
            <person name="Guo F."/>
            <person name="Chen W."/>
            <person name="Ni D."/>
            <person name="Usadel B."/>
            <person name="Fernie A.R."/>
            <person name="Wen W."/>
        </authorList>
    </citation>
    <scope>NUCLEOTIDE SEQUENCE [LARGE SCALE GENOMIC DNA]</scope>
    <source>
        <strain evidence="6">cv. G240</strain>
    </source>
</reference>
<dbReference type="PANTHER" id="PTHR47976:SF30">
    <property type="entry name" value="RECEPTOR-LIKE SERINE_THREONINE-PROTEIN KINASE"/>
    <property type="match status" value="1"/>
</dbReference>
<feature type="transmembrane region" description="Helical" evidence="3">
    <location>
        <begin position="509"/>
        <end position="532"/>
    </location>
</feature>
<dbReference type="PANTHER" id="PTHR47976">
    <property type="entry name" value="G-TYPE LECTIN S-RECEPTOR-LIKE SERINE/THREONINE-PROTEIN KINASE SD2-5"/>
    <property type="match status" value="1"/>
</dbReference>
<dbReference type="Pfam" id="PF08276">
    <property type="entry name" value="PAN_2"/>
    <property type="match status" value="1"/>
</dbReference>
<gene>
    <name evidence="5" type="ORF">HYC85_015147</name>
</gene>
<reference evidence="5 6" key="2">
    <citation type="submission" date="2020-07" db="EMBL/GenBank/DDBJ databases">
        <title>Genome assembly of wild tea tree DASZ reveals pedigree and selection history of tea varieties.</title>
        <authorList>
            <person name="Zhang W."/>
        </authorList>
    </citation>
    <scope>NUCLEOTIDE SEQUENCE [LARGE SCALE GENOMIC DNA]</scope>
    <source>
        <strain evidence="6">cv. G240</strain>
        <tissue evidence="5">Leaf</tissue>
    </source>
</reference>
<keyword evidence="3" id="KW-1133">Transmembrane helix</keyword>
<dbReference type="AlphaFoldDB" id="A0A7J7H8E6"/>
<feature type="domain" description="Apple" evidence="4">
    <location>
        <begin position="407"/>
        <end position="494"/>
    </location>
</feature>
<evidence type="ECO:0000256" key="2">
    <source>
        <dbReference type="SAM" id="MobiDB-lite"/>
    </source>
</evidence>
<organism evidence="5 6">
    <name type="scientific">Camellia sinensis</name>
    <name type="common">Tea plant</name>
    <name type="synonym">Thea sinensis</name>
    <dbReference type="NCBI Taxonomy" id="4442"/>
    <lineage>
        <taxon>Eukaryota</taxon>
        <taxon>Viridiplantae</taxon>
        <taxon>Streptophyta</taxon>
        <taxon>Embryophyta</taxon>
        <taxon>Tracheophyta</taxon>
        <taxon>Spermatophyta</taxon>
        <taxon>Magnoliopsida</taxon>
        <taxon>eudicotyledons</taxon>
        <taxon>Gunneridae</taxon>
        <taxon>Pentapetalae</taxon>
        <taxon>asterids</taxon>
        <taxon>Ericales</taxon>
        <taxon>Theaceae</taxon>
        <taxon>Camellia</taxon>
    </lineage>
</organism>
<keyword evidence="3" id="KW-0812">Transmembrane</keyword>
<keyword evidence="1" id="KW-0732">Signal</keyword>
<proteinExistence type="predicted"/>
<keyword evidence="6" id="KW-1185">Reference proteome</keyword>
<comment type="caution">
    <text evidence="5">The sequence shown here is derived from an EMBL/GenBank/DDBJ whole genome shotgun (WGS) entry which is preliminary data.</text>
</comment>
<dbReference type="InterPro" id="IPR003609">
    <property type="entry name" value="Pan_app"/>
</dbReference>
<dbReference type="InterPro" id="IPR051343">
    <property type="entry name" value="G-type_lectin_kinases/EP1-like"/>
</dbReference>
<evidence type="ECO:0000256" key="1">
    <source>
        <dbReference type="ARBA" id="ARBA00022729"/>
    </source>
</evidence>
<keyword evidence="3" id="KW-0472">Membrane</keyword>
<dbReference type="PROSITE" id="PS50948">
    <property type="entry name" value="PAN"/>
    <property type="match status" value="1"/>
</dbReference>
<dbReference type="Proteomes" id="UP000593564">
    <property type="component" value="Unassembled WGS sequence"/>
</dbReference>
<sequence length="560" mass="62736">MPTSEDLPAASPLVVALELRENALLGCFFSWSMRPCFIASSICTPISCKSEKIAVIPDRVRPNNDSFCNLVRPIGLSMSENSLKCTMGSSDPSKRSMYGILNRFGSVTAESELGFHYAYSGFKQPIIGYHEFESSSPISPAESPETVDVSERPGRMSPETLTRCQRPRVRHHQSCLGSGTWVRLGKKLKTELKHTETYTKASQSLAKIMLEQGSTPKACYDLNMALQDIFLTSWAEVGPFGQKLNASMSASNWSQGLYSLAFFERGLYSLAIHPNPDPYSYVSYGQDYSLLVYVEFNPSWVYFQSYLNANSNHQKILHVGSSTQLMRLELDGHLRVYEWVADNWNVVDLLTSDIGDCGYPMACGNYDICYSNGQCGCLKETPNSNTFRQINSRQPSLGCSLVTPISCNHSQYHTLLELQNTSYFCNLKDTNGYYLDAKIELEDCKKSCLKNCSCKATLFAHNYNYNRCLLQFEVYSFINNEAGDDSNSLTAQYPLPTNSPKKKSRNVTITLRSSLGALFGVFFVIASCIFHFRKKGESEEFDEFSVDQVPGCLLDSHTKT</sequence>
<feature type="compositionally biased region" description="Low complexity" evidence="2">
    <location>
        <begin position="134"/>
        <end position="144"/>
    </location>
</feature>
<evidence type="ECO:0000256" key="3">
    <source>
        <dbReference type="SAM" id="Phobius"/>
    </source>
</evidence>